<dbReference type="Proteomes" id="UP001301958">
    <property type="component" value="Unassembled WGS sequence"/>
</dbReference>
<reference evidence="1" key="2">
    <citation type="submission" date="2023-05" db="EMBL/GenBank/DDBJ databases">
        <authorList>
            <consortium name="Lawrence Berkeley National Laboratory"/>
            <person name="Steindorff A."/>
            <person name="Hensen N."/>
            <person name="Bonometti L."/>
            <person name="Westerberg I."/>
            <person name="Brannstrom I.O."/>
            <person name="Guillou S."/>
            <person name="Cros-Aarteil S."/>
            <person name="Calhoun S."/>
            <person name="Haridas S."/>
            <person name="Kuo A."/>
            <person name="Mondo S."/>
            <person name="Pangilinan J."/>
            <person name="Riley R."/>
            <person name="Labutti K."/>
            <person name="Andreopoulos B."/>
            <person name="Lipzen A."/>
            <person name="Chen C."/>
            <person name="Yanf M."/>
            <person name="Daum C."/>
            <person name="Ng V."/>
            <person name="Clum A."/>
            <person name="Ohm R."/>
            <person name="Martin F."/>
            <person name="Silar P."/>
            <person name="Natvig D."/>
            <person name="Lalanne C."/>
            <person name="Gautier V."/>
            <person name="Ament-Velasquez S.L."/>
            <person name="Kruys A."/>
            <person name="Hutchinson M.I."/>
            <person name="Powell A.J."/>
            <person name="Barry K."/>
            <person name="Miller A.N."/>
            <person name="Grigoriev I.V."/>
            <person name="Debuchy R."/>
            <person name="Gladieux P."/>
            <person name="Thoren M.H."/>
            <person name="Johannesson H."/>
        </authorList>
    </citation>
    <scope>NUCLEOTIDE SEQUENCE</scope>
    <source>
        <strain evidence="1">CBS 990.96</strain>
    </source>
</reference>
<name>A0AAN6YP22_9PEZI</name>
<dbReference type="AlphaFoldDB" id="A0AAN6YP22"/>
<dbReference type="EMBL" id="MU865536">
    <property type="protein sequence ID" value="KAK4221551.1"/>
    <property type="molecule type" value="Genomic_DNA"/>
</dbReference>
<proteinExistence type="predicted"/>
<comment type="caution">
    <text evidence="1">The sequence shown here is derived from an EMBL/GenBank/DDBJ whole genome shotgun (WGS) entry which is preliminary data.</text>
</comment>
<accession>A0AAN6YP22</accession>
<evidence type="ECO:0000313" key="1">
    <source>
        <dbReference type="EMBL" id="KAK4221551.1"/>
    </source>
</evidence>
<evidence type="ECO:0000313" key="2">
    <source>
        <dbReference type="Proteomes" id="UP001301958"/>
    </source>
</evidence>
<keyword evidence="2" id="KW-1185">Reference proteome</keyword>
<reference evidence="1" key="1">
    <citation type="journal article" date="2023" name="Mol. Phylogenet. Evol.">
        <title>Genome-scale phylogeny and comparative genomics of the fungal order Sordariales.</title>
        <authorList>
            <person name="Hensen N."/>
            <person name="Bonometti L."/>
            <person name="Westerberg I."/>
            <person name="Brannstrom I.O."/>
            <person name="Guillou S."/>
            <person name="Cros-Aarteil S."/>
            <person name="Calhoun S."/>
            <person name="Haridas S."/>
            <person name="Kuo A."/>
            <person name="Mondo S."/>
            <person name="Pangilinan J."/>
            <person name="Riley R."/>
            <person name="LaButti K."/>
            <person name="Andreopoulos B."/>
            <person name="Lipzen A."/>
            <person name="Chen C."/>
            <person name="Yan M."/>
            <person name="Daum C."/>
            <person name="Ng V."/>
            <person name="Clum A."/>
            <person name="Steindorff A."/>
            <person name="Ohm R.A."/>
            <person name="Martin F."/>
            <person name="Silar P."/>
            <person name="Natvig D.O."/>
            <person name="Lalanne C."/>
            <person name="Gautier V."/>
            <person name="Ament-Velasquez S.L."/>
            <person name="Kruys A."/>
            <person name="Hutchinson M.I."/>
            <person name="Powell A.J."/>
            <person name="Barry K."/>
            <person name="Miller A.N."/>
            <person name="Grigoriev I.V."/>
            <person name="Debuchy R."/>
            <person name="Gladieux P."/>
            <person name="Hiltunen Thoren M."/>
            <person name="Johannesson H."/>
        </authorList>
    </citation>
    <scope>NUCLEOTIDE SEQUENCE</scope>
    <source>
        <strain evidence="1">CBS 990.96</strain>
    </source>
</reference>
<sequence>MLKDYDHPPLPYHEGQVLQLSHHRPPDLFGTHHSVPYSGRCKKRMWNGYLGDVYEDRIEFALEHPPITIEPLEEEDGSRKFVIDRIRNIDRILDDSEDEEGPILLEGKLYGGTQDGRPVLAKVYDGVYYPSYSLTDLDRHNEVEGPGADPMTRADLDYAGNGSLALEYFGSWTFDIPVDEKGNTRPVRMILLEHIEGTQTMAEIIEQASTEWVVDQNKLPMEKDRLEVLKHLILAVDIIWWDA</sequence>
<organism evidence="1 2">
    <name type="scientific">Podospora fimiseda</name>
    <dbReference type="NCBI Taxonomy" id="252190"/>
    <lineage>
        <taxon>Eukaryota</taxon>
        <taxon>Fungi</taxon>
        <taxon>Dikarya</taxon>
        <taxon>Ascomycota</taxon>
        <taxon>Pezizomycotina</taxon>
        <taxon>Sordariomycetes</taxon>
        <taxon>Sordariomycetidae</taxon>
        <taxon>Sordariales</taxon>
        <taxon>Podosporaceae</taxon>
        <taxon>Podospora</taxon>
    </lineage>
</organism>
<gene>
    <name evidence="1" type="ORF">QBC38DRAFT_521982</name>
</gene>
<protein>
    <submittedName>
        <fullName evidence="1">Uncharacterized protein</fullName>
    </submittedName>
</protein>